<comment type="caution">
    <text evidence="1">The sequence shown here is derived from an EMBL/GenBank/DDBJ whole genome shotgun (WGS) entry which is preliminary data.</text>
</comment>
<accession>A0ACC3BF08</accession>
<evidence type="ECO:0000313" key="2">
    <source>
        <dbReference type="Proteomes" id="UP001177260"/>
    </source>
</evidence>
<name>A0ACC3BF08_9EURO</name>
<reference evidence="1 2" key="1">
    <citation type="journal article" date="2023" name="ACS Omega">
        <title>Identification of the Neoaspergillic Acid Biosynthesis Gene Cluster by Establishing an In Vitro CRISPR-Ribonucleoprotein Genetic System in Aspergillus melleus.</title>
        <authorList>
            <person name="Yuan B."/>
            <person name="Grau M.F."/>
            <person name="Murata R.M."/>
            <person name="Torok T."/>
            <person name="Venkateswaran K."/>
            <person name="Stajich J.E."/>
            <person name="Wang C.C.C."/>
        </authorList>
    </citation>
    <scope>NUCLEOTIDE SEQUENCE [LARGE SCALE GENOMIC DNA]</scope>
    <source>
        <strain evidence="1 2">IMV 1140</strain>
    </source>
</reference>
<dbReference type="Proteomes" id="UP001177260">
    <property type="component" value="Unassembled WGS sequence"/>
</dbReference>
<protein>
    <submittedName>
        <fullName evidence="1">Uncharacterized protein</fullName>
    </submittedName>
</protein>
<proteinExistence type="predicted"/>
<dbReference type="EMBL" id="JAOPJF010000005">
    <property type="protein sequence ID" value="KAK1149057.1"/>
    <property type="molecule type" value="Genomic_DNA"/>
</dbReference>
<evidence type="ECO:0000313" key="1">
    <source>
        <dbReference type="EMBL" id="KAK1149057.1"/>
    </source>
</evidence>
<organism evidence="1 2">
    <name type="scientific">Aspergillus melleus</name>
    <dbReference type="NCBI Taxonomy" id="138277"/>
    <lineage>
        <taxon>Eukaryota</taxon>
        <taxon>Fungi</taxon>
        <taxon>Dikarya</taxon>
        <taxon>Ascomycota</taxon>
        <taxon>Pezizomycotina</taxon>
        <taxon>Eurotiomycetes</taxon>
        <taxon>Eurotiomycetidae</taxon>
        <taxon>Eurotiales</taxon>
        <taxon>Aspergillaceae</taxon>
        <taxon>Aspergillus</taxon>
        <taxon>Aspergillus subgen. Circumdati</taxon>
    </lineage>
</organism>
<gene>
    <name evidence="1" type="ORF">N8T08_007734</name>
</gene>
<keyword evidence="2" id="KW-1185">Reference proteome</keyword>
<sequence length="302" mass="33341">MAPTKRIAVAQWHIKDLDIEYNHQKACQYIREAASQGAELIVLPEYHLNGFTPTSPLYATQASTTQTYLSTYQSLARELQICLVPGTIVEKHGNNRLYNTAYFISTDGSILGSYRKKNIWHPERPYLTSSGLDERHEVLDTPVGKVGLLICWDLAFPEAFRELVIQGAEVIVVPTYWTKLDASPALLAANPHCETLLLESMLTARCFENTCAVVFANAASSAEDSETKFLGLSGVHVPPLGAVGKMGPEEGVLTVDVDMGLVRLAEENYKDLSVDAYETLILATENAVISWERERPHADTGN</sequence>